<feature type="coiled-coil region" evidence="1">
    <location>
        <begin position="91"/>
        <end position="137"/>
    </location>
</feature>
<accession>A0A397TIL6</accession>
<evidence type="ECO:0000256" key="1">
    <source>
        <dbReference type="SAM" id="Coils"/>
    </source>
</evidence>
<gene>
    <name evidence="2" type="ORF">C1645_813668</name>
</gene>
<keyword evidence="3" id="KW-1185">Reference proteome</keyword>
<organism evidence="2 3">
    <name type="scientific">Glomus cerebriforme</name>
    <dbReference type="NCBI Taxonomy" id="658196"/>
    <lineage>
        <taxon>Eukaryota</taxon>
        <taxon>Fungi</taxon>
        <taxon>Fungi incertae sedis</taxon>
        <taxon>Mucoromycota</taxon>
        <taxon>Glomeromycotina</taxon>
        <taxon>Glomeromycetes</taxon>
        <taxon>Glomerales</taxon>
        <taxon>Glomeraceae</taxon>
        <taxon>Glomus</taxon>
    </lineage>
</organism>
<proteinExistence type="predicted"/>
<reference evidence="2 3" key="1">
    <citation type="submission" date="2018-06" db="EMBL/GenBank/DDBJ databases">
        <title>Comparative genomics reveals the genomic features of Rhizophagus irregularis, R. cerebriforme, R. diaphanum and Gigaspora rosea, and their symbiotic lifestyle signature.</title>
        <authorList>
            <person name="Morin E."/>
            <person name="San Clemente H."/>
            <person name="Chen E.C.H."/>
            <person name="De La Providencia I."/>
            <person name="Hainaut M."/>
            <person name="Kuo A."/>
            <person name="Kohler A."/>
            <person name="Murat C."/>
            <person name="Tang N."/>
            <person name="Roy S."/>
            <person name="Loubradou J."/>
            <person name="Henrissat B."/>
            <person name="Grigoriev I.V."/>
            <person name="Corradi N."/>
            <person name="Roux C."/>
            <person name="Martin F.M."/>
        </authorList>
    </citation>
    <scope>NUCLEOTIDE SEQUENCE [LARGE SCALE GENOMIC DNA]</scope>
    <source>
        <strain evidence="2 3">DAOM 227022</strain>
    </source>
</reference>
<protein>
    <submittedName>
        <fullName evidence="2">Uncharacterized protein</fullName>
    </submittedName>
</protein>
<name>A0A397TIL6_9GLOM</name>
<dbReference type="OrthoDB" id="2360449at2759"/>
<evidence type="ECO:0000313" key="3">
    <source>
        <dbReference type="Proteomes" id="UP000265703"/>
    </source>
</evidence>
<keyword evidence="1" id="KW-0175">Coiled coil</keyword>
<evidence type="ECO:0000313" key="2">
    <source>
        <dbReference type="EMBL" id="RIA97792.1"/>
    </source>
</evidence>
<comment type="caution">
    <text evidence="2">The sequence shown here is derived from an EMBL/GenBank/DDBJ whole genome shotgun (WGS) entry which is preliminary data.</text>
</comment>
<dbReference type="Proteomes" id="UP000265703">
    <property type="component" value="Unassembled WGS sequence"/>
</dbReference>
<dbReference type="AlphaFoldDB" id="A0A397TIL6"/>
<sequence>MNIPYVKVIQLITIHKNESYYELQTQIQSRLEVLFNNILLKICIIQAGSIIKKEMDIYEDSFSDYFIENPKAEYFHIIIYPPVMQSEIDLLRQCITELKAENAKISELRKKLAKVEARNVEIEAKNAELIKQIMKENIRCDIRIENTTDRIVKLE</sequence>
<dbReference type="EMBL" id="QKYT01000025">
    <property type="protein sequence ID" value="RIA97792.1"/>
    <property type="molecule type" value="Genomic_DNA"/>
</dbReference>